<organism evidence="1">
    <name type="scientific">uncultured Caudovirales phage</name>
    <dbReference type="NCBI Taxonomy" id="2100421"/>
    <lineage>
        <taxon>Viruses</taxon>
        <taxon>Duplodnaviria</taxon>
        <taxon>Heunggongvirae</taxon>
        <taxon>Uroviricota</taxon>
        <taxon>Caudoviricetes</taxon>
        <taxon>Peduoviridae</taxon>
        <taxon>Maltschvirus</taxon>
        <taxon>Maltschvirus maltsch</taxon>
    </lineage>
</organism>
<protein>
    <submittedName>
        <fullName evidence="1">Uncharacterized protein</fullName>
    </submittedName>
</protein>
<name>A0A6J5N308_9CAUD</name>
<dbReference type="EMBL" id="LR796598">
    <property type="protein sequence ID" value="CAB4153915.1"/>
    <property type="molecule type" value="Genomic_DNA"/>
</dbReference>
<sequence length="222" mass="25482">MKILIPTSLEDVTIEQFIKYNRITKLEEVDDEVIMVSVIANFCDLSVEDVLKIPVKDMKEIAQQIVDVLNTEPRDIQIYKDLGRIPNFDKISAGEYIDLDKYFTDPENYHRAMAVLYRPIKKKLGSKYILEDYKGSDDRCESMLKLPLELLLSSMVFFSNLNSELLKATMDFLQQPTAENALLEKHLGENGAGISQFTQLLEETILILNEQQKPISINFSLI</sequence>
<accession>A0A6J5N308</accession>
<proteinExistence type="predicted"/>
<reference evidence="1" key="1">
    <citation type="submission" date="2020-04" db="EMBL/GenBank/DDBJ databases">
        <authorList>
            <person name="Chiriac C."/>
            <person name="Salcher M."/>
            <person name="Ghai R."/>
            <person name="Kavagutti S V."/>
        </authorList>
    </citation>
    <scope>NUCLEOTIDE SEQUENCE</scope>
</reference>
<gene>
    <name evidence="1" type="ORF">UFOVP634_36</name>
</gene>
<evidence type="ECO:0000313" key="1">
    <source>
        <dbReference type="EMBL" id="CAB4153915.1"/>
    </source>
</evidence>